<dbReference type="InterPro" id="IPR016193">
    <property type="entry name" value="Cytidine_deaminase-like"/>
</dbReference>
<sequence>MRCPKEYSQQQQDEFWVEYAQQLAQKAEEIGEVPVGAIVVLDNVLIAEGWNQSIQNNDPTAHAEIVALKDAGKAVGNYRLIDATLYVTLEPCAMCAGAMVHARIKRVVFGAYDAKTGAAGSVFNLVDSPELNHQLLIKGGVRQQACGDQVSQFFKKRREVHKLKKLNAKKNS</sequence>
<comment type="catalytic activity">
    <reaction evidence="7 8">
        <text>adenosine(34) in tRNA + H2O + H(+) = inosine(34) in tRNA + NH4(+)</text>
        <dbReference type="Rhea" id="RHEA:43168"/>
        <dbReference type="Rhea" id="RHEA-COMP:10373"/>
        <dbReference type="Rhea" id="RHEA-COMP:10374"/>
        <dbReference type="ChEBI" id="CHEBI:15377"/>
        <dbReference type="ChEBI" id="CHEBI:15378"/>
        <dbReference type="ChEBI" id="CHEBI:28938"/>
        <dbReference type="ChEBI" id="CHEBI:74411"/>
        <dbReference type="ChEBI" id="CHEBI:82852"/>
        <dbReference type="EC" id="3.5.4.33"/>
    </reaction>
</comment>
<evidence type="ECO:0000313" key="11">
    <source>
        <dbReference type="Proteomes" id="UP001222275"/>
    </source>
</evidence>
<evidence type="ECO:0000256" key="2">
    <source>
        <dbReference type="ARBA" id="ARBA00011738"/>
    </source>
</evidence>
<dbReference type="SUPFAM" id="SSF53927">
    <property type="entry name" value="Cytidine deaminase-like"/>
    <property type="match status" value="1"/>
</dbReference>
<feature type="domain" description="CMP/dCMP-type deaminase" evidence="9">
    <location>
        <begin position="11"/>
        <end position="123"/>
    </location>
</feature>
<dbReference type="PANTHER" id="PTHR11079:SF202">
    <property type="entry name" value="TRNA-SPECIFIC ADENOSINE DEAMINASE"/>
    <property type="match status" value="1"/>
</dbReference>
<dbReference type="Gene3D" id="3.40.140.10">
    <property type="entry name" value="Cytidine Deaminase, domain 2"/>
    <property type="match status" value="1"/>
</dbReference>
<evidence type="ECO:0000313" key="10">
    <source>
        <dbReference type="EMBL" id="WEJ63285.1"/>
    </source>
</evidence>
<dbReference type="InterPro" id="IPR002125">
    <property type="entry name" value="CMP_dCMP_dom"/>
</dbReference>
<comment type="cofactor">
    <cofactor evidence="8">
        <name>Zn(2+)</name>
        <dbReference type="ChEBI" id="CHEBI:29105"/>
    </cofactor>
    <text evidence="8">Binds 1 zinc ion per subunit.</text>
</comment>
<evidence type="ECO:0000256" key="4">
    <source>
        <dbReference type="ARBA" id="ARBA00022723"/>
    </source>
</evidence>
<evidence type="ECO:0000259" key="9">
    <source>
        <dbReference type="PROSITE" id="PS51747"/>
    </source>
</evidence>
<keyword evidence="4 8" id="KW-0479">Metal-binding</keyword>
<evidence type="ECO:0000256" key="5">
    <source>
        <dbReference type="ARBA" id="ARBA00022801"/>
    </source>
</evidence>
<accession>A0ABY8CF09</accession>
<dbReference type="PROSITE" id="PS51747">
    <property type="entry name" value="CYT_DCMP_DEAMINASES_2"/>
    <property type="match status" value="1"/>
</dbReference>
<dbReference type="RefSeq" id="WP_275595538.1">
    <property type="nucleotide sequence ID" value="NZ_CP102381.1"/>
</dbReference>
<dbReference type="PANTHER" id="PTHR11079">
    <property type="entry name" value="CYTOSINE DEAMINASE FAMILY MEMBER"/>
    <property type="match status" value="1"/>
</dbReference>
<evidence type="ECO:0000256" key="1">
    <source>
        <dbReference type="ARBA" id="ARBA00010669"/>
    </source>
</evidence>
<feature type="binding site" evidence="8">
    <location>
        <position position="92"/>
    </location>
    <ligand>
        <name>Zn(2+)</name>
        <dbReference type="ChEBI" id="CHEBI:29105"/>
        <note>catalytic</note>
    </ligand>
</feature>
<keyword evidence="5 8" id="KW-0378">Hydrolase</keyword>
<comment type="subunit">
    <text evidence="2 8">Homodimer.</text>
</comment>
<evidence type="ECO:0000256" key="7">
    <source>
        <dbReference type="ARBA" id="ARBA00048045"/>
    </source>
</evidence>
<keyword evidence="6 8" id="KW-0862">Zinc</keyword>
<dbReference type="HAMAP" id="MF_00972">
    <property type="entry name" value="tRNA_aden_deaminase"/>
    <property type="match status" value="1"/>
</dbReference>
<evidence type="ECO:0000256" key="3">
    <source>
        <dbReference type="ARBA" id="ARBA00022694"/>
    </source>
</evidence>
<keyword evidence="11" id="KW-1185">Reference proteome</keyword>
<feature type="binding site" evidence="8">
    <location>
        <position position="62"/>
    </location>
    <ligand>
        <name>Zn(2+)</name>
        <dbReference type="ChEBI" id="CHEBI:29105"/>
        <note>catalytic</note>
    </ligand>
</feature>
<dbReference type="PROSITE" id="PS00903">
    <property type="entry name" value="CYT_DCMP_DEAMINASES_1"/>
    <property type="match status" value="1"/>
</dbReference>
<dbReference type="EMBL" id="CP102381">
    <property type="protein sequence ID" value="WEJ63285.1"/>
    <property type="molecule type" value="Genomic_DNA"/>
</dbReference>
<feature type="active site" description="Proton donor" evidence="8">
    <location>
        <position position="64"/>
    </location>
</feature>
<proteinExistence type="inferred from homology"/>
<organism evidence="10 11">
    <name type="scientific">Thiomicrorhabdus lithotrophica</name>
    <dbReference type="NCBI Taxonomy" id="2949997"/>
    <lineage>
        <taxon>Bacteria</taxon>
        <taxon>Pseudomonadati</taxon>
        <taxon>Pseudomonadota</taxon>
        <taxon>Gammaproteobacteria</taxon>
        <taxon>Thiotrichales</taxon>
        <taxon>Piscirickettsiaceae</taxon>
        <taxon>Thiomicrorhabdus</taxon>
    </lineage>
</organism>
<dbReference type="NCBIfam" id="NF008113">
    <property type="entry name" value="PRK10860.1"/>
    <property type="match status" value="1"/>
</dbReference>
<dbReference type="EC" id="3.5.4.33" evidence="8"/>
<evidence type="ECO:0000256" key="8">
    <source>
        <dbReference type="HAMAP-Rule" id="MF_00972"/>
    </source>
</evidence>
<dbReference type="Proteomes" id="UP001222275">
    <property type="component" value="Chromosome"/>
</dbReference>
<keyword evidence="3 8" id="KW-0819">tRNA processing</keyword>
<comment type="function">
    <text evidence="8">Catalyzes the deamination of adenosine to inosine at the wobble position 34 of tRNA(Arg2).</text>
</comment>
<name>A0ABY8CF09_9GAMM</name>
<gene>
    <name evidence="8 10" type="primary">tadA</name>
    <name evidence="10" type="ORF">NR989_03260</name>
</gene>
<feature type="binding site" evidence="8">
    <location>
        <position position="95"/>
    </location>
    <ligand>
        <name>Zn(2+)</name>
        <dbReference type="ChEBI" id="CHEBI:29105"/>
        <note>catalytic</note>
    </ligand>
</feature>
<dbReference type="CDD" id="cd01285">
    <property type="entry name" value="nucleoside_deaminase"/>
    <property type="match status" value="1"/>
</dbReference>
<dbReference type="Pfam" id="PF00383">
    <property type="entry name" value="dCMP_cyt_deam_1"/>
    <property type="match status" value="1"/>
</dbReference>
<dbReference type="GO" id="GO:0052717">
    <property type="term" value="F:tRNA-specific adenosine-34 deaminase activity"/>
    <property type="evidence" value="ECO:0007669"/>
    <property type="project" value="UniProtKB-EC"/>
</dbReference>
<comment type="similarity">
    <text evidence="1">Belongs to the cytidine and deoxycytidylate deaminase family. ADAT2 subfamily.</text>
</comment>
<evidence type="ECO:0000256" key="6">
    <source>
        <dbReference type="ARBA" id="ARBA00022833"/>
    </source>
</evidence>
<dbReference type="InterPro" id="IPR028883">
    <property type="entry name" value="tRNA_aden_deaminase"/>
</dbReference>
<protein>
    <recommendedName>
        <fullName evidence="8">tRNA-specific adenosine deaminase</fullName>
        <ecNumber evidence="8">3.5.4.33</ecNumber>
    </recommendedName>
</protein>
<dbReference type="InterPro" id="IPR016192">
    <property type="entry name" value="APOBEC/CMP_deaminase_Zn-bd"/>
</dbReference>
<reference evidence="10 11" key="1">
    <citation type="submission" date="2022-06" db="EMBL/GenBank/DDBJ databases">
        <title>Thiomicrohabdus sp. nov, an obligately chemolithoautotrophic, sulfur-oxidizing bacterium isolated from beach of Guanyin Mountain. Amoy.</title>
        <authorList>
            <person name="Zhu H."/>
        </authorList>
    </citation>
    <scope>NUCLEOTIDE SEQUENCE [LARGE SCALE GENOMIC DNA]</scope>
    <source>
        <strain evidence="10 11">XGS-01</strain>
    </source>
</reference>